<feature type="region of interest" description="Disordered" evidence="4">
    <location>
        <begin position="1353"/>
        <end position="1405"/>
    </location>
</feature>
<dbReference type="PANTHER" id="PTHR16166">
    <property type="entry name" value="VACUOLAR PROTEIN SORTING-ASSOCIATED PROTEIN VPS13"/>
    <property type="match status" value="1"/>
</dbReference>
<feature type="compositionally biased region" description="Basic and acidic residues" evidence="4">
    <location>
        <begin position="3122"/>
        <end position="3133"/>
    </location>
</feature>
<dbReference type="EMBL" id="BEYU01000122">
    <property type="protein sequence ID" value="GBG32469.1"/>
    <property type="molecule type" value="Genomic_DNA"/>
</dbReference>
<keyword evidence="2" id="KW-0813">Transport</keyword>
<feature type="compositionally biased region" description="Polar residues" evidence="4">
    <location>
        <begin position="1531"/>
        <end position="1545"/>
    </location>
</feature>
<dbReference type="GO" id="GO:0045053">
    <property type="term" value="P:protein retention in Golgi apparatus"/>
    <property type="evidence" value="ECO:0007669"/>
    <property type="project" value="TreeGrafter"/>
</dbReference>
<feature type="compositionally biased region" description="Basic residues" evidence="4">
    <location>
        <begin position="170"/>
        <end position="182"/>
    </location>
</feature>
<evidence type="ECO:0000259" key="6">
    <source>
        <dbReference type="Pfam" id="PF25036"/>
    </source>
</evidence>
<comment type="similarity">
    <text evidence="1">Belongs to the VPS13 family.</text>
</comment>
<reference evidence="7 8" key="1">
    <citation type="submission" date="2017-12" db="EMBL/GenBank/DDBJ databases">
        <title>Sequencing, de novo assembly and annotation of complete genome of a new Thraustochytrid species, strain FCC1311.</title>
        <authorList>
            <person name="Sedici K."/>
            <person name="Godart F."/>
            <person name="Aiese Cigliano R."/>
            <person name="Sanseverino W."/>
            <person name="Barakat M."/>
            <person name="Ortet P."/>
            <person name="Marechal E."/>
            <person name="Cagnac O."/>
            <person name="Amato A."/>
        </authorList>
    </citation>
    <scope>NUCLEOTIDE SEQUENCE [LARGE SCALE GENOMIC DNA]</scope>
</reference>
<feature type="region of interest" description="Disordered" evidence="4">
    <location>
        <begin position="1979"/>
        <end position="2003"/>
    </location>
</feature>
<organism evidence="7 8">
    <name type="scientific">Hondaea fermentalgiana</name>
    <dbReference type="NCBI Taxonomy" id="2315210"/>
    <lineage>
        <taxon>Eukaryota</taxon>
        <taxon>Sar</taxon>
        <taxon>Stramenopiles</taxon>
        <taxon>Bigyra</taxon>
        <taxon>Labyrinthulomycetes</taxon>
        <taxon>Thraustochytrida</taxon>
        <taxon>Thraustochytriidae</taxon>
        <taxon>Hondaea</taxon>
    </lineage>
</organism>
<keyword evidence="8" id="KW-1185">Reference proteome</keyword>
<feature type="compositionally biased region" description="Basic and acidic residues" evidence="4">
    <location>
        <begin position="1685"/>
        <end position="1696"/>
    </location>
</feature>
<feature type="region of interest" description="Disordered" evidence="4">
    <location>
        <begin position="1530"/>
        <end position="1549"/>
    </location>
</feature>
<feature type="compositionally biased region" description="Low complexity" evidence="4">
    <location>
        <begin position="1371"/>
        <end position="1388"/>
    </location>
</feature>
<feature type="compositionally biased region" description="Low complexity" evidence="4">
    <location>
        <begin position="159"/>
        <end position="169"/>
    </location>
</feature>
<evidence type="ECO:0000256" key="3">
    <source>
        <dbReference type="ARBA" id="ARBA00023055"/>
    </source>
</evidence>
<dbReference type="InParanoid" id="A0A2R5GQ85"/>
<feature type="compositionally biased region" description="Low complexity" evidence="4">
    <location>
        <begin position="941"/>
        <end position="950"/>
    </location>
</feature>
<gene>
    <name evidence="7" type="ORF">FCC1311_086942</name>
</gene>
<feature type="region of interest" description="Disordered" evidence="4">
    <location>
        <begin position="923"/>
        <end position="950"/>
    </location>
</feature>
<evidence type="ECO:0000259" key="5">
    <source>
        <dbReference type="Pfam" id="PF12624"/>
    </source>
</evidence>
<protein>
    <submittedName>
        <fullName evidence="7">Vacuolar protein sorting-associated protein 13C</fullName>
    </submittedName>
</protein>
<keyword evidence="3" id="KW-0445">Lipid transport</keyword>
<accession>A0A2R5GQ85</accession>
<dbReference type="GO" id="GO:0006869">
    <property type="term" value="P:lipid transport"/>
    <property type="evidence" value="ECO:0007669"/>
    <property type="project" value="UniProtKB-KW"/>
</dbReference>
<sequence length="3609" mass="399590">MAKRILLGVLQDYFGRYIDGINEENLKLAVWAGEIDLEGLELKKEVLDSLRLPLTIHCGHISKFKVLVPWSKLGSQPVEVHIDGVYLLARLAPEDEDKEEDDEEGGEEGEEAANDENVSKASTDHEAESVVDDDDENEGVREDARDVPDSSADNCQPIASSSSASPSAKSTKRTARRNRKKKLPRRIVEKRIRLRWANLLAAGEGSKGGEHRGAENAADQSFWSRLGAKIMDNIQINITNVHVRLEDMMSITGHPFAAGVTFEKFSAVTCDEKGDALFVERNARTNGDESDRTFFKSIQIQSLAAYWDVDKPMIFNKTRSEFDFAYQLARGIWRKELRASYCKGASPEEPVLEFRDLHHFLLRPCSPSMLVAKNESSDFSKPRYKMDVDFDDIAVIVSRQQYAMALALQRSLAQNSILSVYREQRPLDSPVEDPVAWWKYAYKCIKIRGAALRLNRQANTGSGPSARDHAKLLRLTQADQRTDWGDLVRQVQQREKYIRLYKQLLYAEDAVLAKTGKKALNTEGPEAEAQAPLRASVQELEDEFEVENTLAYRAAALAEITAEQKKTAEGAAQQNASRSKGWLSGWFAEQGSDQGGGGLAFRDPVKLTAEEKAELIDAVNFFETIQDHNIPEGTIHVLVRSSLRYGSVALANEAYDRVLFSSEIMGKHTLETRFGNSWKHSFVLKNLTLFNHDAAQNGYEAEALVLAPKHDGGDEIRAKGNACVLNAEYRPAVYAPDTNEPISKELYSVRVAAVPFRVILLPHWVNALSRFFHSRSDYQTALESIDPLHGSGTIDVILATERTRRRSSAANHSLIRTRSDTQDEMAPAQSFDQGFNAEVNWVADYIERSSERTQKLEEASLQSVVGARLRPDFDVRMNVAAPILLFPIFGLRVRRRSKLNGVPRQSLFIVDLGHIQVLRQDAMDQETSGSHTDRHDHHRQQLSQSGLRQLESMPSLERQLLSRDSIDSASSLAQHLAAEDDILDAVETQLDKEEGEEGDMDLFDRDPGRVSSLDSQGHHRKRSEGASDQDQNAEHAHDPNGTALGAWNISVKRIRSRILILPPGTHWTTALAEDGSGFVLEASLQEEALSLVDEFDVDVALFHLFSQKRSPRVETCLSTVTAYVTPAALLSLSGLRGQWSKEPWWWLAGTDTPAAQDVVPRHRRASSFSNTGVHQSRGRHDDLNLSAEANNEEGLTHASKPMLQQSEQPQTSFGTFYGFTSTEIVVHVSTDRHVTGKRQQRFITCTLRGLEAQYIQRSKGSSAHAELQSLDALDLIASKSTGPGSRDAYFIQSEADSADLKRSLISIDMHWRHADAPDAGPKLIYTVAKFHKLRVELDPDTAKELEENIFAPFREGTPIEKPSGESGIMRASSTSSSSSSSASSFTSSPEMHATKPVQSQSPTGSETVRFRVEAYMASLTLALRKRGDVLAEASMTRTSVAVNRGTHIRAQGELGNVLVTSRGHELFSVASKDQALVKVSVTTQPRKGENHLQMQINSSRYKHLHLVFLEVKDYFSDSVVAIVSTLKKSLVPSSPHDQQPTNPGTPESPFSFKVNMETFEAMFPVTAAVDEARFFAATCATLCASHNCDAEAAEVTKVRMEGFRIFTSEATLLDTPVNFVMDLSYDEDGLLKVQGHISDVIVQLPLTQYWLIQDMFSYNIMEEPMAWHGEPQLSPSDSVSSFGSNRDEGSSEEGHTASHTSFSLEETLEEVLDELLLFSVDIQLGRASLQLLQPSKAPVSASSPSLAGSDATPLAEFSMKAFRALVLRDSPGACTAIEIRVGSLDLIDSRVDSGHHVFRHLIQSDPRDSASRTGTAQRRDAHTSASAHVNRELACFFRYVHSEKVVRLDLVGFRSVFMADLLVEVVQFWTSSDDSEAVQLAQVPHNREAGFAYEERAAGKAAGPSDSDDAAPGQWRGEFNLVDPCICFVPDYADAASQMVVVRSNISFTWTSEGDPDKRQFSHWTGCLSSVEAYVASAGVNHDDSRDEDDSQNDATEGEIDRVTSADDDKAFLAIGQRGIQQQLVEPTDLNWSYEYEEVALGSKVHARRVDLKCGQLELYVSMNDAALIGAIVGNMRSSGGGVEGAASDDLHQLALAQTTAQQKAAVRQLHTEDSGRTFRSEDDGSVNRDEIEADAWALEGRNDEDYLEFVVPEGTPDVGLRLEQDHGFVRVAAMYNSFGDGAGSICESFGVQIGDYLLKLNGEFVCNESPEIIWERLVAQRPPFTLKFLRGSSDKPVILQDSLMIGTQKVIFNMIDDLDGGDMPLSNLVLSKVDLFLNGSNDGNYVSGAQMEMTGAHFYDLRAGSWGVLMDPGRVNLSCTYYNSGELDMSVDIPDPISCNLPDTFLRVVSNSLARAGESARAEGRRLGSAVSAKALRRKLDKVYAKSKQGAGRALGDDHNKAFLFRNESGLALKFWKQGEDPADTAIFMGPEDAELPLGFPYHSGMGHGTIRGFSQYKPLCVAFFCPRSVAEGQVAPSSQGQTDEITDEEDLEQVWETLEGVVVNKIGDGVARLVARKSRRAFSPNGLRVRWSVEIDDATRKLKVVVTSLLQVQNHLDYNMRVLANCPTWPSARALPWTLPPGESRRLPLLYGDAIEIRVQPMLPEHLEENASHAYEWSGPIHAALASQGNTAYTELECSLSNGMARYLCASVEPDEDGITTVFALYPQVRFRNLLPQDIDFQEHIPAISPDMPIGGGRVSSGEEKQLHSLTSASFVGGTLSTLVMKLEDSGWTDQIPLQEDVHNWRESEFYDEGDDDDDDDDEFELDEDEEDLTADGNTDVGGARTTGEKSRMIHHGNSSSADDPAQDANVVKWHEIVFAGLTGRGVGEENLCRAKIVCEEAEAGGLLVVVYADYWIVNHTGLELLYGPETGTSWVAPTPLNTAKGQESIVLFQPPDGRMRIAHETAASAQIIDVTTPGMQGHVVLPNRAQGGRLSPDLGVAVDVGPGLLHRTNMVTIVPRFTFANYTGCDLYVRAYNSRGSAETDVLHVIPGGSTPFWMSSTTPRETTPRFQIRFGAQRLQSETGHISPRSQFTEWSQRFDVEELLRRRAITTCRLKREKFYENYQLEVQVGDTAGSVVVELSSQGFEQQLRADNLESLDSIDDMRVGASDEGLSGGSDGKDGESSAKGVKAEESTGFWKRFTKVRFEMSVKAVEINLQRDQTDLSIFHRGLETARREREDRIAQRTGVRSRRHASSRPEVVAALSLRMFKTIYETDKIVDKILITCQSLDVTDQTRDPMFPRVLSQSAAGPTGPGRFFSLLLQNKRTKKPGYTEFNLVEAKIAPLDLCLAETFILELLDFKTSVLHTDKKGTEAVVAAESGVESHHDKLQSATLYDLGGGLLSRMNLRVDKARMNLETFEKLNFIGSATTLWTALQTHYQNEARNSMMGIFSAVSLRSTDFGIAAAIRDRLSLTSAKVQSDEFKVREFRSGDALIAHFKSELRPGRSCSNIESFVRLLRNLVFDWRNNHRFLYGRRVCVIGVINRSSKGLRVDKPRTNHLARDQILVPHTEIPPGNTASMLEPWQPGHEWNEKGYTAWLVSSKFKEAVSLESKGVAFQFKATVPGEIAITASQNFNVAFVHRDVQTTNALYVIAIEDRLPISFRS</sequence>
<dbReference type="Pfam" id="PF25036">
    <property type="entry name" value="VPS13_VAB"/>
    <property type="match status" value="1"/>
</dbReference>
<dbReference type="Pfam" id="PF12624">
    <property type="entry name" value="VPS13_N"/>
    <property type="match status" value="1"/>
</dbReference>
<feature type="region of interest" description="Disordered" evidence="4">
    <location>
        <begin position="1669"/>
        <end position="1700"/>
    </location>
</feature>
<dbReference type="Proteomes" id="UP000241890">
    <property type="component" value="Unassembled WGS sequence"/>
</dbReference>
<dbReference type="PANTHER" id="PTHR16166:SF93">
    <property type="entry name" value="INTERMEMBRANE LIPID TRANSFER PROTEIN VPS13"/>
    <property type="match status" value="1"/>
</dbReference>
<feature type="region of interest" description="Disordered" evidence="4">
    <location>
        <begin position="3110"/>
        <end position="3133"/>
    </location>
</feature>
<dbReference type="GO" id="GO:0006623">
    <property type="term" value="P:protein targeting to vacuole"/>
    <property type="evidence" value="ECO:0007669"/>
    <property type="project" value="TreeGrafter"/>
</dbReference>
<evidence type="ECO:0000313" key="7">
    <source>
        <dbReference type="EMBL" id="GBG32469.1"/>
    </source>
</evidence>
<evidence type="ECO:0000256" key="2">
    <source>
        <dbReference type="ARBA" id="ARBA00022448"/>
    </source>
</evidence>
<feature type="region of interest" description="Disordered" evidence="4">
    <location>
        <begin position="992"/>
        <end position="1042"/>
    </location>
</feature>
<feature type="domain" description="Vacuolar protein sorting-associated protein 13 VPS13 adaptor binding" evidence="6">
    <location>
        <begin position="2844"/>
        <end position="3047"/>
    </location>
</feature>
<feature type="compositionally biased region" description="Polar residues" evidence="4">
    <location>
        <begin position="1396"/>
        <end position="1405"/>
    </location>
</feature>
<dbReference type="InterPro" id="IPR009543">
    <property type="entry name" value="VPS13_VAB"/>
</dbReference>
<comment type="caution">
    <text evidence="7">The sequence shown here is derived from an EMBL/GenBank/DDBJ whole genome shotgun (WGS) entry which is preliminary data.</text>
</comment>
<evidence type="ECO:0000313" key="8">
    <source>
        <dbReference type="Proteomes" id="UP000241890"/>
    </source>
</evidence>
<feature type="region of interest" description="Disordered" evidence="4">
    <location>
        <begin position="1805"/>
        <end position="1824"/>
    </location>
</feature>
<evidence type="ECO:0000256" key="4">
    <source>
        <dbReference type="SAM" id="MobiDB-lite"/>
    </source>
</evidence>
<feature type="compositionally biased region" description="Basic and acidic residues" evidence="4">
    <location>
        <begin position="138"/>
        <end position="148"/>
    </location>
</feature>
<feature type="compositionally biased region" description="Acidic residues" evidence="4">
    <location>
        <begin position="94"/>
        <end position="114"/>
    </location>
</feature>
<feature type="region of interest" description="Disordered" evidence="4">
    <location>
        <begin position="2752"/>
        <end position="2808"/>
    </location>
</feature>
<name>A0A2R5GQ85_9STRA</name>
<proteinExistence type="inferred from homology"/>
<feature type="domain" description="Chorein N-terminal" evidence="5">
    <location>
        <begin position="5"/>
        <end position="635"/>
    </location>
</feature>
<feature type="region of interest" description="Disordered" evidence="4">
    <location>
        <begin position="92"/>
        <end position="182"/>
    </location>
</feature>
<dbReference type="InterPro" id="IPR026854">
    <property type="entry name" value="VPS13_N"/>
</dbReference>
<feature type="compositionally biased region" description="Acidic residues" evidence="4">
    <location>
        <begin position="2752"/>
        <end position="2776"/>
    </location>
</feature>
<feature type="compositionally biased region" description="Polar residues" evidence="4">
    <location>
        <begin position="1673"/>
        <end position="1684"/>
    </location>
</feature>
<feature type="compositionally biased region" description="Acidic residues" evidence="4">
    <location>
        <begin position="1986"/>
        <end position="1998"/>
    </location>
</feature>
<evidence type="ECO:0000256" key="1">
    <source>
        <dbReference type="ARBA" id="ARBA00006545"/>
    </source>
</evidence>
<feature type="region of interest" description="Disordered" evidence="4">
    <location>
        <begin position="1161"/>
        <end position="1180"/>
    </location>
</feature>
<dbReference type="InterPro" id="IPR026847">
    <property type="entry name" value="VPS13"/>
</dbReference>
<dbReference type="OrthoDB" id="167550at2759"/>